<evidence type="ECO:0000256" key="7">
    <source>
        <dbReference type="SAM" id="Phobius"/>
    </source>
</evidence>
<keyword evidence="4" id="KW-0677">Repeat</keyword>
<keyword evidence="2" id="KW-0813">Transport</keyword>
<evidence type="ECO:0000256" key="1">
    <source>
        <dbReference type="ARBA" id="ARBA00004141"/>
    </source>
</evidence>
<comment type="caution">
    <text evidence="9">The sequence shown here is derived from an EMBL/GenBank/DDBJ whole genome shotgun (WGS) entry which is preliminary data.</text>
</comment>
<dbReference type="AlphaFoldDB" id="A0A6B0Y0N4"/>
<dbReference type="EMBL" id="VXRY01000167">
    <property type="protein sequence ID" value="MXY33290.1"/>
    <property type="molecule type" value="Genomic_DNA"/>
</dbReference>
<evidence type="ECO:0000256" key="2">
    <source>
        <dbReference type="ARBA" id="ARBA00022448"/>
    </source>
</evidence>
<reference evidence="9" key="1">
    <citation type="submission" date="2019-09" db="EMBL/GenBank/DDBJ databases">
        <title>Characterisation of the sponge microbiome using genome-centric metagenomics.</title>
        <authorList>
            <person name="Engelberts J.P."/>
            <person name="Robbins S.J."/>
            <person name="De Goeij J.M."/>
            <person name="Aranda M."/>
            <person name="Bell S.C."/>
            <person name="Webster N.S."/>
        </authorList>
    </citation>
    <scope>NUCLEOTIDE SEQUENCE</scope>
    <source>
        <strain evidence="9">SB0664_bin_43</strain>
    </source>
</reference>
<dbReference type="InterPro" id="IPR051679">
    <property type="entry name" value="DASS-Related_Transporters"/>
</dbReference>
<evidence type="ECO:0000313" key="9">
    <source>
        <dbReference type="EMBL" id="MXY33290.1"/>
    </source>
</evidence>
<comment type="subcellular location">
    <subcellularLocation>
        <location evidence="1">Membrane</location>
        <topology evidence="1">Multi-pass membrane protein</topology>
    </subcellularLocation>
</comment>
<evidence type="ECO:0000256" key="6">
    <source>
        <dbReference type="ARBA" id="ARBA00023136"/>
    </source>
</evidence>
<feature type="transmembrane region" description="Helical" evidence="7">
    <location>
        <begin position="28"/>
        <end position="44"/>
    </location>
</feature>
<keyword evidence="6 7" id="KW-0472">Membrane</keyword>
<evidence type="ECO:0000256" key="3">
    <source>
        <dbReference type="ARBA" id="ARBA00022692"/>
    </source>
</evidence>
<dbReference type="GO" id="GO:0005886">
    <property type="term" value="C:plasma membrane"/>
    <property type="evidence" value="ECO:0007669"/>
    <property type="project" value="TreeGrafter"/>
</dbReference>
<feature type="transmembrane region" description="Helical" evidence="7">
    <location>
        <begin position="139"/>
        <end position="160"/>
    </location>
</feature>
<keyword evidence="3 7" id="KW-0812">Transmembrane</keyword>
<feature type="domain" description="Citrate transporter-like" evidence="8">
    <location>
        <begin position="16"/>
        <end position="203"/>
    </location>
</feature>
<dbReference type="PANTHER" id="PTHR43652:SF2">
    <property type="entry name" value="BASIC AMINO ACID ANTIPORTER YFCC-RELATED"/>
    <property type="match status" value="1"/>
</dbReference>
<dbReference type="GO" id="GO:0055085">
    <property type="term" value="P:transmembrane transport"/>
    <property type="evidence" value="ECO:0007669"/>
    <property type="project" value="InterPro"/>
</dbReference>
<feature type="transmembrane region" description="Helical" evidence="7">
    <location>
        <begin position="96"/>
        <end position="118"/>
    </location>
</feature>
<name>A0A6B0Y0N4_9RHOB</name>
<organism evidence="9">
    <name type="scientific">Boseongicola sp. SB0664_bin_43</name>
    <dbReference type="NCBI Taxonomy" id="2604844"/>
    <lineage>
        <taxon>Bacteria</taxon>
        <taxon>Pseudomonadati</taxon>
        <taxon>Pseudomonadota</taxon>
        <taxon>Alphaproteobacteria</taxon>
        <taxon>Rhodobacterales</taxon>
        <taxon>Paracoccaceae</taxon>
        <taxon>Boseongicola</taxon>
    </lineage>
</organism>
<feature type="transmembrane region" description="Helical" evidence="7">
    <location>
        <begin position="180"/>
        <end position="200"/>
    </location>
</feature>
<feature type="transmembrane region" description="Helical" evidence="7">
    <location>
        <begin position="56"/>
        <end position="76"/>
    </location>
</feature>
<sequence length="218" mass="22741">MPEDQALILAIFAVLFALLAWGRIRYDLVAFGALVLAAMLGLVPRQEMFSGFGHSAVAVIALVLVISRGLIGSGAIEKLAAGLLDSERALPMHIAVMAVVGAGISAVINNVAALALLMPLDSETAAKARRALSRSLMPLSFATILGGMVTLIGTPPNIVIAGYRQEALGAPFGMFDFAPVGLAVAAAGIAYVSLLGWRLLPQRDGAWGTVREFAQGRY</sequence>
<proteinExistence type="predicted"/>
<evidence type="ECO:0000256" key="4">
    <source>
        <dbReference type="ARBA" id="ARBA00022737"/>
    </source>
</evidence>
<feature type="non-terminal residue" evidence="9">
    <location>
        <position position="218"/>
    </location>
</feature>
<evidence type="ECO:0000256" key="5">
    <source>
        <dbReference type="ARBA" id="ARBA00022989"/>
    </source>
</evidence>
<dbReference type="PANTHER" id="PTHR43652">
    <property type="entry name" value="BASIC AMINO ACID ANTIPORTER YFCC-RELATED"/>
    <property type="match status" value="1"/>
</dbReference>
<feature type="transmembrane region" description="Helical" evidence="7">
    <location>
        <begin position="7"/>
        <end position="22"/>
    </location>
</feature>
<dbReference type="InterPro" id="IPR004680">
    <property type="entry name" value="Cit_transptr-like_dom"/>
</dbReference>
<protein>
    <submittedName>
        <fullName evidence="9">SLC13 family permease</fullName>
    </submittedName>
</protein>
<keyword evidence="5 7" id="KW-1133">Transmembrane helix</keyword>
<evidence type="ECO:0000259" key="8">
    <source>
        <dbReference type="Pfam" id="PF03600"/>
    </source>
</evidence>
<gene>
    <name evidence="9" type="ORF">F4Y60_04200</name>
</gene>
<dbReference type="Pfam" id="PF03600">
    <property type="entry name" value="CitMHS"/>
    <property type="match status" value="1"/>
</dbReference>
<accession>A0A6B0Y0N4</accession>